<gene>
    <name evidence="3" type="ORF">KE626_24045</name>
</gene>
<dbReference type="InterPro" id="IPR025642">
    <property type="entry name" value="DUF4342"/>
</dbReference>
<proteinExistence type="predicted"/>
<evidence type="ECO:0000256" key="1">
    <source>
        <dbReference type="SAM" id="Phobius"/>
    </source>
</evidence>
<keyword evidence="1" id="KW-0472">Membrane</keyword>
<dbReference type="EMBL" id="JAGTXB010000014">
    <property type="protein sequence ID" value="MBS0030420.1"/>
    <property type="molecule type" value="Genomic_DNA"/>
</dbReference>
<evidence type="ECO:0000259" key="2">
    <source>
        <dbReference type="Pfam" id="PF14242"/>
    </source>
</evidence>
<protein>
    <submittedName>
        <fullName evidence="3">DUF4342 domain-containing protein</fullName>
    </submittedName>
</protein>
<accession>A0ABS5J5I0</accession>
<feature type="domain" description="DUF4342" evidence="2">
    <location>
        <begin position="2"/>
        <end position="77"/>
    </location>
</feature>
<reference evidence="3 4" key="1">
    <citation type="submission" date="2021-04" db="EMBL/GenBank/DDBJ databases">
        <title>Chitinophaga sp. nov., isolated from the rhizosphere soil.</title>
        <authorList>
            <person name="He S."/>
        </authorList>
    </citation>
    <scope>NUCLEOTIDE SEQUENCE [LARGE SCALE GENOMIC DNA]</scope>
    <source>
        <strain evidence="3 4">2R12</strain>
    </source>
</reference>
<feature type="transmembrane region" description="Helical" evidence="1">
    <location>
        <begin position="45"/>
        <end position="68"/>
    </location>
</feature>
<dbReference type="Proteomes" id="UP000676386">
    <property type="component" value="Unassembled WGS sequence"/>
</dbReference>
<keyword evidence="1" id="KW-0812">Transmembrane</keyword>
<keyword evidence="1" id="KW-1133">Transmembrane helix</keyword>
<sequence length="80" mass="8689">MTTKETFTLHGENLLKKVKELIAEGNIRKITITDKENKELMSFPLTFGVVGAIFAPVLAAVGALAALIGECSITVEREQE</sequence>
<organism evidence="3 4">
    <name type="scientific">Chitinophaga hostae</name>
    <dbReference type="NCBI Taxonomy" id="2831022"/>
    <lineage>
        <taxon>Bacteria</taxon>
        <taxon>Pseudomonadati</taxon>
        <taxon>Bacteroidota</taxon>
        <taxon>Chitinophagia</taxon>
        <taxon>Chitinophagales</taxon>
        <taxon>Chitinophagaceae</taxon>
        <taxon>Chitinophaga</taxon>
    </lineage>
</organism>
<dbReference type="Pfam" id="PF14242">
    <property type="entry name" value="DUF4342"/>
    <property type="match status" value="1"/>
</dbReference>
<evidence type="ECO:0000313" key="3">
    <source>
        <dbReference type="EMBL" id="MBS0030420.1"/>
    </source>
</evidence>
<evidence type="ECO:0000313" key="4">
    <source>
        <dbReference type="Proteomes" id="UP000676386"/>
    </source>
</evidence>
<keyword evidence="4" id="KW-1185">Reference proteome</keyword>
<name>A0ABS5J5I0_9BACT</name>
<comment type="caution">
    <text evidence="3">The sequence shown here is derived from an EMBL/GenBank/DDBJ whole genome shotgun (WGS) entry which is preliminary data.</text>
</comment>
<dbReference type="RefSeq" id="WP_211975560.1">
    <property type="nucleotide sequence ID" value="NZ_CBFHAM010000008.1"/>
</dbReference>